<dbReference type="GO" id="GO:0005737">
    <property type="term" value="C:cytoplasm"/>
    <property type="evidence" value="ECO:0007669"/>
    <property type="project" value="UniProtKB-ARBA"/>
</dbReference>
<dbReference type="PANTHER" id="PTHR44196">
    <property type="entry name" value="DEHYDROGENASE/REDUCTASE SDR FAMILY MEMBER 7B"/>
    <property type="match status" value="1"/>
</dbReference>
<dbReference type="Gene3D" id="3.40.50.720">
    <property type="entry name" value="NAD(P)-binding Rossmann-like Domain"/>
    <property type="match status" value="1"/>
</dbReference>
<dbReference type="InterPro" id="IPR020904">
    <property type="entry name" value="Sc_DH/Rdtase_CS"/>
</dbReference>
<dbReference type="eggNOG" id="KOG1205">
    <property type="taxonomic scope" value="Eukaryota"/>
</dbReference>
<evidence type="ECO:0000313" key="11">
    <source>
        <dbReference type="Proteomes" id="UP000050525"/>
    </source>
</evidence>
<evidence type="ECO:0000313" key="10">
    <source>
        <dbReference type="EMBL" id="KYO30769.1"/>
    </source>
</evidence>
<dbReference type="PROSITE" id="PS00061">
    <property type="entry name" value="ADH_SHORT"/>
    <property type="match status" value="1"/>
</dbReference>
<keyword evidence="11" id="KW-1185">Reference proteome</keyword>
<keyword evidence="9" id="KW-0472">Membrane</keyword>
<protein>
    <recommendedName>
        <fullName evidence="6">Dehydrogenase/reductase SDR family member 7B</fullName>
    </recommendedName>
    <alternativeName>
        <fullName evidence="7">Short-chain dehydrogenase/reductase family 32C member 1</fullName>
    </alternativeName>
</protein>
<dbReference type="InterPro" id="IPR002347">
    <property type="entry name" value="SDR_fam"/>
</dbReference>
<proteinExistence type="inferred from homology"/>
<comment type="caution">
    <text evidence="10">The sequence shown here is derived from an EMBL/GenBank/DDBJ whole genome shotgun (WGS) entry which is preliminary data.</text>
</comment>
<evidence type="ECO:0000256" key="8">
    <source>
        <dbReference type="RuleBase" id="RU000363"/>
    </source>
</evidence>
<dbReference type="PANTHER" id="PTHR44196:SF1">
    <property type="entry name" value="DEHYDROGENASE_REDUCTASE SDR FAMILY MEMBER 7B"/>
    <property type="match status" value="1"/>
</dbReference>
<dbReference type="AlphaFoldDB" id="A0A151N292"/>
<dbReference type="GeneID" id="102571591"/>
<keyword evidence="9" id="KW-0812">Transmembrane</keyword>
<dbReference type="PRINTS" id="PR00080">
    <property type="entry name" value="SDRFAMILY"/>
</dbReference>
<dbReference type="EMBL" id="AKHW03004154">
    <property type="protein sequence ID" value="KYO30769.1"/>
    <property type="molecule type" value="Genomic_DNA"/>
</dbReference>
<evidence type="ECO:0000256" key="6">
    <source>
        <dbReference type="ARBA" id="ARBA00040419"/>
    </source>
</evidence>
<keyword evidence="3" id="KW-0560">Oxidoreductase</keyword>
<dbReference type="STRING" id="8496.A0A151N292"/>
<keyword evidence="2" id="KW-0521">NADP</keyword>
<evidence type="ECO:0000256" key="9">
    <source>
        <dbReference type="SAM" id="Phobius"/>
    </source>
</evidence>
<evidence type="ECO:0000256" key="4">
    <source>
        <dbReference type="ARBA" id="ARBA00023027"/>
    </source>
</evidence>
<feature type="transmembrane region" description="Helical" evidence="9">
    <location>
        <begin position="63"/>
        <end position="81"/>
    </location>
</feature>
<dbReference type="FunFam" id="3.40.50.720:FF:000122">
    <property type="entry name" value="Dehydrogenase/reductase SDR family member 7B"/>
    <property type="match status" value="1"/>
</dbReference>
<comment type="similarity">
    <text evidence="1 8">Belongs to the short-chain dehydrogenases/reductases (SDR) family.</text>
</comment>
<name>A0A151N292_ALLMI</name>
<reference evidence="10 11" key="1">
    <citation type="journal article" date="2012" name="Genome Biol.">
        <title>Sequencing three crocodilian genomes to illuminate the evolution of archosaurs and amniotes.</title>
        <authorList>
            <person name="St John J.A."/>
            <person name="Braun E.L."/>
            <person name="Isberg S.R."/>
            <person name="Miles L.G."/>
            <person name="Chong A.Y."/>
            <person name="Gongora J."/>
            <person name="Dalzell P."/>
            <person name="Moran C."/>
            <person name="Bed'hom B."/>
            <person name="Abzhanov A."/>
            <person name="Burgess S.C."/>
            <person name="Cooksey A.M."/>
            <person name="Castoe T.A."/>
            <person name="Crawford N.G."/>
            <person name="Densmore L.D."/>
            <person name="Drew J.C."/>
            <person name="Edwards S.V."/>
            <person name="Faircloth B.C."/>
            <person name="Fujita M.K."/>
            <person name="Greenwold M.J."/>
            <person name="Hoffmann F.G."/>
            <person name="Howard J.M."/>
            <person name="Iguchi T."/>
            <person name="Janes D.E."/>
            <person name="Khan S.Y."/>
            <person name="Kohno S."/>
            <person name="de Koning A.J."/>
            <person name="Lance S.L."/>
            <person name="McCarthy F.M."/>
            <person name="McCormack J.E."/>
            <person name="Merchant M.E."/>
            <person name="Peterson D.G."/>
            <person name="Pollock D.D."/>
            <person name="Pourmand N."/>
            <person name="Raney B.J."/>
            <person name="Roessler K.A."/>
            <person name="Sanford J.R."/>
            <person name="Sawyer R.H."/>
            <person name="Schmidt C.J."/>
            <person name="Triplett E.W."/>
            <person name="Tuberville T.D."/>
            <person name="Venegas-Anaya M."/>
            <person name="Howard J.T."/>
            <person name="Jarvis E.D."/>
            <person name="Guillette L.J.Jr."/>
            <person name="Glenn T.C."/>
            <person name="Green R.E."/>
            <person name="Ray D.A."/>
        </authorList>
    </citation>
    <scope>NUCLEOTIDE SEQUENCE [LARGE SCALE GENOMIC DNA]</scope>
    <source>
        <strain evidence="10">KSC_2009_1</strain>
    </source>
</reference>
<evidence type="ECO:0000256" key="1">
    <source>
        <dbReference type="ARBA" id="ARBA00006484"/>
    </source>
</evidence>
<dbReference type="InterPro" id="IPR036291">
    <property type="entry name" value="NAD(P)-bd_dom_sf"/>
</dbReference>
<dbReference type="PRINTS" id="PR00081">
    <property type="entry name" value="GDHRDH"/>
</dbReference>
<dbReference type="SUPFAM" id="SSF51735">
    <property type="entry name" value="NAD(P)-binding Rossmann-fold domains"/>
    <property type="match status" value="1"/>
</dbReference>
<gene>
    <name evidence="10" type="primary">DHRS7B-1</name>
    <name evidence="10" type="ORF">Y1Q_0008370</name>
</gene>
<sequence>MEFPNLEPHVPGANCSPVPRDPGWTKVVSLLTVGPKTIVPRARTFTGWRNIQKAKLMDFTSTVIIPLLIGSVGIFGLFGLLQRMRMRAYLQDAVVVITGATSGLGKECAKAFHIAGSKLVLCGRNSERLQDLVRELSAMTNHPKNVHKPYTVVFDLADTNTVLNAAEEILKHLGHVDILINNAGISYRGTILDTGVDVDKKVMETNYFGPVAFTKALLPSMIKRRQGHIVAISSVQGKISIPFRSAYAASKHATQAFFDCLRAEVEQFEIDVTVVSPGYIQTNLSLNAITADGSQYGVMDKNTLEGQTASEVAQVVLYAVGQKKKEVLVAGLMPSLAVYLRTLVPKLFFTFMASRARKERKAKAS</sequence>
<comment type="function">
    <text evidence="5">Putative oxidoreductase.</text>
</comment>
<keyword evidence="9" id="KW-1133">Transmembrane helix</keyword>
<keyword evidence="4" id="KW-0520">NAD</keyword>
<evidence type="ECO:0000256" key="2">
    <source>
        <dbReference type="ARBA" id="ARBA00022857"/>
    </source>
</evidence>
<evidence type="ECO:0000256" key="7">
    <source>
        <dbReference type="ARBA" id="ARBA00043014"/>
    </source>
</evidence>
<dbReference type="NCBIfam" id="NF004825">
    <property type="entry name" value="PRK06181.1"/>
    <property type="match status" value="1"/>
</dbReference>
<evidence type="ECO:0000256" key="3">
    <source>
        <dbReference type="ARBA" id="ARBA00023002"/>
    </source>
</evidence>
<dbReference type="GO" id="GO:0016616">
    <property type="term" value="F:oxidoreductase activity, acting on the CH-OH group of donors, NAD or NADP as acceptor"/>
    <property type="evidence" value="ECO:0007669"/>
    <property type="project" value="UniProtKB-ARBA"/>
</dbReference>
<dbReference type="Proteomes" id="UP000050525">
    <property type="component" value="Unassembled WGS sequence"/>
</dbReference>
<dbReference type="CDD" id="cd05332">
    <property type="entry name" value="11beta-HSD1_like_SDR_c"/>
    <property type="match status" value="1"/>
</dbReference>
<dbReference type="Pfam" id="PF00106">
    <property type="entry name" value="adh_short"/>
    <property type="match status" value="1"/>
</dbReference>
<dbReference type="GO" id="GO:0016020">
    <property type="term" value="C:membrane"/>
    <property type="evidence" value="ECO:0007669"/>
    <property type="project" value="UniProtKB-ARBA"/>
</dbReference>
<accession>A0A151N292</accession>
<evidence type="ECO:0000256" key="5">
    <source>
        <dbReference type="ARBA" id="ARBA00037096"/>
    </source>
</evidence>
<organism evidence="10 11">
    <name type="scientific">Alligator mississippiensis</name>
    <name type="common">American alligator</name>
    <dbReference type="NCBI Taxonomy" id="8496"/>
    <lineage>
        <taxon>Eukaryota</taxon>
        <taxon>Metazoa</taxon>
        <taxon>Chordata</taxon>
        <taxon>Craniata</taxon>
        <taxon>Vertebrata</taxon>
        <taxon>Euteleostomi</taxon>
        <taxon>Archelosauria</taxon>
        <taxon>Archosauria</taxon>
        <taxon>Crocodylia</taxon>
        <taxon>Alligatoridae</taxon>
        <taxon>Alligatorinae</taxon>
        <taxon>Alligator</taxon>
    </lineage>
</organism>
<dbReference type="CTD" id="25979"/>
<dbReference type="OrthoDB" id="5307821at2759"/>